<dbReference type="Pfam" id="PF01243">
    <property type="entry name" value="PNPOx_N"/>
    <property type="match status" value="1"/>
</dbReference>
<evidence type="ECO:0000313" key="3">
    <source>
        <dbReference type="EMBL" id="UUP16426.1"/>
    </source>
</evidence>
<evidence type="ECO:0000259" key="2">
    <source>
        <dbReference type="Pfam" id="PF10615"/>
    </source>
</evidence>
<dbReference type="InterPro" id="IPR011576">
    <property type="entry name" value="Pyridox_Oxase_N"/>
</dbReference>
<dbReference type="Gene3D" id="2.30.110.10">
    <property type="entry name" value="Electron Transport, Fmn-binding Protein, Chain A"/>
    <property type="match status" value="1"/>
</dbReference>
<dbReference type="EMBL" id="CP030941">
    <property type="protein sequence ID" value="UUP16426.1"/>
    <property type="molecule type" value="Genomic_DNA"/>
</dbReference>
<keyword evidence="4" id="KW-1185">Reference proteome</keyword>
<dbReference type="Gene3D" id="3.20.180.10">
    <property type="entry name" value="PNP-oxidase-like"/>
    <property type="match status" value="1"/>
</dbReference>
<protein>
    <recommendedName>
        <fullName evidence="5">Pyridoxamine 5'-phosphate oxidase</fullName>
    </recommendedName>
</protein>
<dbReference type="PANTHER" id="PTHR13343:SF17">
    <property type="entry name" value="CELLULAR REPRESSOR OF E1A-STIMULATED GENES, ISOFORM A"/>
    <property type="match status" value="1"/>
</dbReference>
<sequence>MPDEKKDVILETDADAIRLAKTLMRQARFAALATLDPEDGGPLATRVAVATDMDGAPLILVSALSAHTRAIEADARCSLLLGEPGKGDPLAHPRLTLKAQAVQLSAGTPAQEQARRRYLNRHPKAGLYAGFADFAFYRLEPGAGLLNGGFARAYKLMPDELLTAGPALDALARAEQAAIDHMNEDHADAVANYARHFCKAKPGKWRLTGIDPEGIDLSLGDAQQRIFFDTALNDAGEMRPVLVAMAKAARGT</sequence>
<dbReference type="SUPFAM" id="SSF50475">
    <property type="entry name" value="FMN-binding split barrel"/>
    <property type="match status" value="1"/>
</dbReference>
<gene>
    <name evidence="3" type="ORF">NTH_00872</name>
</gene>
<evidence type="ECO:0008006" key="5">
    <source>
        <dbReference type="Google" id="ProtNLM"/>
    </source>
</evidence>
<dbReference type="Proteomes" id="UP001342418">
    <property type="component" value="Chromosome"/>
</dbReference>
<feature type="domain" description="Pyridoxamine 5'-phosphate oxidase N-terminal" evidence="1">
    <location>
        <begin position="21"/>
        <end position="141"/>
    </location>
</feature>
<dbReference type="InterPro" id="IPR019595">
    <property type="entry name" value="DUF2470"/>
</dbReference>
<name>A0ABY5MGU4_9HYPH</name>
<proteinExistence type="predicted"/>
<reference evidence="3 4" key="1">
    <citation type="submission" date="2018-07" db="EMBL/GenBank/DDBJ databases">
        <title>Genome sequence of Nitratireductor thuwali#1536.</title>
        <authorList>
            <person name="Michoud G."/>
            <person name="Merlino G."/>
            <person name="Sefrji F.O."/>
            <person name="Daffonchio D."/>
        </authorList>
    </citation>
    <scope>NUCLEOTIDE SEQUENCE [LARGE SCALE GENOMIC DNA]</scope>
    <source>
        <strain evidence="4">Nit1536</strain>
    </source>
</reference>
<evidence type="ECO:0000313" key="4">
    <source>
        <dbReference type="Proteomes" id="UP001342418"/>
    </source>
</evidence>
<evidence type="ECO:0000259" key="1">
    <source>
        <dbReference type="Pfam" id="PF01243"/>
    </source>
</evidence>
<accession>A0ABY5MGU4</accession>
<dbReference type="InterPro" id="IPR037119">
    <property type="entry name" value="Haem_oxidase_HugZ-like_sf"/>
</dbReference>
<dbReference type="InterPro" id="IPR012349">
    <property type="entry name" value="Split_barrel_FMN-bd"/>
</dbReference>
<dbReference type="PANTHER" id="PTHR13343">
    <property type="entry name" value="CREG1 PROTEIN"/>
    <property type="match status" value="1"/>
</dbReference>
<dbReference type="Pfam" id="PF10615">
    <property type="entry name" value="DUF2470"/>
    <property type="match status" value="1"/>
</dbReference>
<feature type="domain" description="DUF2470" evidence="2">
    <location>
        <begin position="176"/>
        <end position="245"/>
    </location>
</feature>
<dbReference type="RefSeq" id="WP_338528853.1">
    <property type="nucleotide sequence ID" value="NZ_CP030941.1"/>
</dbReference>
<organism evidence="3 4">
    <name type="scientific">Nitratireductor thuwali</name>
    <dbReference type="NCBI Taxonomy" id="2267699"/>
    <lineage>
        <taxon>Bacteria</taxon>
        <taxon>Pseudomonadati</taxon>
        <taxon>Pseudomonadota</taxon>
        <taxon>Alphaproteobacteria</taxon>
        <taxon>Hyphomicrobiales</taxon>
        <taxon>Phyllobacteriaceae</taxon>
        <taxon>Nitratireductor</taxon>
    </lineage>
</organism>